<evidence type="ECO:0000313" key="2">
    <source>
        <dbReference type="EMBL" id="MTT75772.1"/>
    </source>
</evidence>
<dbReference type="GO" id="GO:0061503">
    <property type="term" value="F:tRNA threonylcarbamoyladenosine dehydratase"/>
    <property type="evidence" value="ECO:0007669"/>
    <property type="project" value="TreeGrafter"/>
</dbReference>
<protein>
    <submittedName>
        <fullName evidence="2">Sulfur carrier protein ThiS adenylyltransferase ThiF</fullName>
    </submittedName>
</protein>
<comment type="caution">
    <text evidence="2">The sequence shown here is derived from an EMBL/GenBank/DDBJ whole genome shotgun (WGS) entry which is preliminary data.</text>
</comment>
<dbReference type="GO" id="GO:0016779">
    <property type="term" value="F:nucleotidyltransferase activity"/>
    <property type="evidence" value="ECO:0007669"/>
    <property type="project" value="UniProtKB-KW"/>
</dbReference>
<dbReference type="InterPro" id="IPR045886">
    <property type="entry name" value="ThiF/MoeB/HesA"/>
</dbReference>
<gene>
    <name evidence="2" type="primary">thiF</name>
    <name evidence="2" type="ORF">GMD11_05740</name>
    <name evidence="3" type="ORF">GMD18_05385</name>
</gene>
<sequence>MTKQITRQQLSAALVERHGQERQQHLYTASVGIAGLGGLGSNIAVQLTRLGIGYLILADCDRVEISNLNRQSYRLCDIGRPKPEALTEQLLQINPYLCYEPHFLKLTPQNIPEIFAGCNIICEAFDDPEQKAMLTETVLQRLPQAKLIVCSGMAGAGSANAITTSRRLNRFYLCGDGTADIAADGSLLAPRVSVCAAHAATMVMRLALGFTTP</sequence>
<dbReference type="Proteomes" id="UP000443070">
    <property type="component" value="Unassembled WGS sequence"/>
</dbReference>
<dbReference type="GeneID" id="49405994"/>
<name>A0A3G9GYN5_9FIRM</name>
<keyword evidence="2" id="KW-0808">Transferase</keyword>
<dbReference type="GO" id="GO:0008641">
    <property type="term" value="F:ubiquitin-like modifier activating enzyme activity"/>
    <property type="evidence" value="ECO:0007669"/>
    <property type="project" value="InterPro"/>
</dbReference>
<dbReference type="SUPFAM" id="SSF69572">
    <property type="entry name" value="Activating enzymes of the ubiquitin-like proteins"/>
    <property type="match status" value="1"/>
</dbReference>
<dbReference type="Gene3D" id="3.40.50.720">
    <property type="entry name" value="NAD(P)-binding Rossmann-like Domain"/>
    <property type="match status" value="1"/>
</dbReference>
<dbReference type="InterPro" id="IPR035985">
    <property type="entry name" value="Ubiquitin-activating_enz"/>
</dbReference>
<dbReference type="Pfam" id="PF00899">
    <property type="entry name" value="ThiF"/>
    <property type="match status" value="1"/>
</dbReference>
<dbReference type="GO" id="GO:0061504">
    <property type="term" value="P:cyclic threonylcarbamoyladenosine biosynthetic process"/>
    <property type="evidence" value="ECO:0007669"/>
    <property type="project" value="TreeGrafter"/>
</dbReference>
<dbReference type="EMBL" id="WNBM01000002">
    <property type="protein sequence ID" value="MTT75772.1"/>
    <property type="molecule type" value="Genomic_DNA"/>
</dbReference>
<evidence type="ECO:0000313" key="3">
    <source>
        <dbReference type="EMBL" id="MTU03834.1"/>
    </source>
</evidence>
<evidence type="ECO:0000313" key="4">
    <source>
        <dbReference type="Proteomes" id="UP000443070"/>
    </source>
</evidence>
<dbReference type="PANTHER" id="PTHR43267:SF3">
    <property type="entry name" value="THIF PROTEIN"/>
    <property type="match status" value="1"/>
</dbReference>
<feature type="domain" description="THIF-type NAD/FAD binding fold" evidence="1">
    <location>
        <begin position="15"/>
        <end position="211"/>
    </location>
</feature>
<proteinExistence type="predicted"/>
<dbReference type="EMBL" id="WNBW01000002">
    <property type="protein sequence ID" value="MTU03834.1"/>
    <property type="molecule type" value="Genomic_DNA"/>
</dbReference>
<accession>A0A3G9GYN5</accession>
<dbReference type="PANTHER" id="PTHR43267">
    <property type="entry name" value="TRNA THREONYLCARBAMOYLADENOSINE DEHYDRATASE"/>
    <property type="match status" value="1"/>
</dbReference>
<organism evidence="2 5">
    <name type="scientific">Phascolarctobacterium faecium</name>
    <dbReference type="NCBI Taxonomy" id="33025"/>
    <lineage>
        <taxon>Bacteria</taxon>
        <taxon>Bacillati</taxon>
        <taxon>Bacillota</taxon>
        <taxon>Negativicutes</taxon>
        <taxon>Acidaminococcales</taxon>
        <taxon>Acidaminococcaceae</taxon>
        <taxon>Phascolarctobacterium</taxon>
    </lineage>
</organism>
<evidence type="ECO:0000259" key="1">
    <source>
        <dbReference type="Pfam" id="PF00899"/>
    </source>
</evidence>
<reference evidence="4 5" key="1">
    <citation type="journal article" date="2019" name="Nat. Med.">
        <title>A library of human gut bacterial isolates paired with longitudinal multiomics data enables mechanistic microbiome research.</title>
        <authorList>
            <person name="Poyet M."/>
            <person name="Groussin M."/>
            <person name="Gibbons S.M."/>
            <person name="Avila-Pacheco J."/>
            <person name="Jiang X."/>
            <person name="Kearney S.M."/>
            <person name="Perrotta A.R."/>
            <person name="Berdy B."/>
            <person name="Zhao S."/>
            <person name="Lieberman T.D."/>
            <person name="Swanson P.K."/>
            <person name="Smith M."/>
            <person name="Roesemann S."/>
            <person name="Alexander J.E."/>
            <person name="Rich S.A."/>
            <person name="Livny J."/>
            <person name="Vlamakis H."/>
            <person name="Clish C."/>
            <person name="Bullock K."/>
            <person name="Deik A."/>
            <person name="Scott J."/>
            <person name="Pierce K.A."/>
            <person name="Xavier R.J."/>
            <person name="Alm E.J."/>
        </authorList>
    </citation>
    <scope>NUCLEOTIDE SEQUENCE [LARGE SCALE GENOMIC DNA]</scope>
    <source>
        <strain evidence="2 5">BIOML-A13</strain>
        <strain evidence="3 4">BIOML-A3</strain>
    </source>
</reference>
<dbReference type="InterPro" id="IPR000594">
    <property type="entry name" value="ThiF_NAD_FAD-bd"/>
</dbReference>
<dbReference type="NCBIfam" id="TIGR02354">
    <property type="entry name" value="thiF_fam2"/>
    <property type="match status" value="1"/>
</dbReference>
<evidence type="ECO:0000313" key="5">
    <source>
        <dbReference type="Proteomes" id="UP000484547"/>
    </source>
</evidence>
<keyword evidence="2" id="KW-0548">Nucleotidyltransferase</keyword>
<dbReference type="NCBIfam" id="NF006395">
    <property type="entry name" value="PRK08644.1"/>
    <property type="match status" value="1"/>
</dbReference>
<dbReference type="OrthoDB" id="9804286at2"/>
<keyword evidence="4" id="KW-1185">Reference proteome</keyword>
<dbReference type="AlphaFoldDB" id="A0A3G9GYN5"/>
<dbReference type="InterPro" id="IPR012729">
    <property type="entry name" value="ThiF_fam2"/>
</dbReference>
<dbReference type="Proteomes" id="UP000484547">
    <property type="component" value="Unassembled WGS sequence"/>
</dbReference>
<dbReference type="RefSeq" id="WP_113077894.1">
    <property type="nucleotide sequence ID" value="NZ_AP019004.1"/>
</dbReference>